<keyword evidence="2" id="KW-1185">Reference proteome</keyword>
<reference evidence="1" key="1">
    <citation type="submission" date="2020-07" db="EMBL/GenBank/DDBJ databases">
        <title>Multicomponent nature underlies the extraordinary mechanical properties of spider dragline silk.</title>
        <authorList>
            <person name="Kono N."/>
            <person name="Nakamura H."/>
            <person name="Mori M."/>
            <person name="Yoshida Y."/>
            <person name="Ohtoshi R."/>
            <person name="Malay A.D."/>
            <person name="Moran D.A.P."/>
            <person name="Tomita M."/>
            <person name="Numata K."/>
            <person name="Arakawa K."/>
        </authorList>
    </citation>
    <scope>NUCLEOTIDE SEQUENCE</scope>
</reference>
<accession>A0A8X6KKB4</accession>
<protein>
    <submittedName>
        <fullName evidence="1">Uncharacterized protein</fullName>
    </submittedName>
</protein>
<dbReference type="AlphaFoldDB" id="A0A8X6KKB4"/>
<dbReference type="OrthoDB" id="6434572at2759"/>
<dbReference type="EMBL" id="BMAO01031931">
    <property type="protein sequence ID" value="GFQ78680.1"/>
    <property type="molecule type" value="Genomic_DNA"/>
</dbReference>
<organism evidence="1 2">
    <name type="scientific">Trichonephila clavata</name>
    <name type="common">Joro spider</name>
    <name type="synonym">Nephila clavata</name>
    <dbReference type="NCBI Taxonomy" id="2740835"/>
    <lineage>
        <taxon>Eukaryota</taxon>
        <taxon>Metazoa</taxon>
        <taxon>Ecdysozoa</taxon>
        <taxon>Arthropoda</taxon>
        <taxon>Chelicerata</taxon>
        <taxon>Arachnida</taxon>
        <taxon>Araneae</taxon>
        <taxon>Araneomorphae</taxon>
        <taxon>Entelegynae</taxon>
        <taxon>Araneoidea</taxon>
        <taxon>Nephilidae</taxon>
        <taxon>Trichonephila</taxon>
    </lineage>
</organism>
<evidence type="ECO:0000313" key="2">
    <source>
        <dbReference type="Proteomes" id="UP000887116"/>
    </source>
</evidence>
<dbReference type="Proteomes" id="UP000887116">
    <property type="component" value="Unassembled WGS sequence"/>
</dbReference>
<sequence length="97" mass="11513">MWSRRITIRRDGQVLNTKHPFLKFSTPALPQYVKTAYLRRPVREYNSNPSWCCQRYGHSKNVCRGQLTCPLWEETGHGSNDCIKKERSIHQMMMMLL</sequence>
<proteinExistence type="predicted"/>
<gene>
    <name evidence="1" type="primary">AVEN_156598_1</name>
    <name evidence="1" type="ORF">TNCT_480811</name>
</gene>
<evidence type="ECO:0000313" key="1">
    <source>
        <dbReference type="EMBL" id="GFQ78680.1"/>
    </source>
</evidence>
<comment type="caution">
    <text evidence="1">The sequence shown here is derived from an EMBL/GenBank/DDBJ whole genome shotgun (WGS) entry which is preliminary data.</text>
</comment>
<name>A0A8X6KKB4_TRICU</name>